<dbReference type="RefSeq" id="WP_249295187.1">
    <property type="nucleotide sequence ID" value="NZ_JACRSV010000002.1"/>
</dbReference>
<reference evidence="1" key="1">
    <citation type="submission" date="2020-08" db="EMBL/GenBank/DDBJ databases">
        <title>Genome public.</title>
        <authorList>
            <person name="Liu C."/>
            <person name="Sun Q."/>
        </authorList>
    </citation>
    <scope>NUCLEOTIDE SEQUENCE</scope>
    <source>
        <strain evidence="1">NSJ-33</strain>
    </source>
</reference>
<protein>
    <submittedName>
        <fullName evidence="1">Uncharacterized protein</fullName>
    </submittedName>
</protein>
<proteinExistence type="predicted"/>
<evidence type="ECO:0000313" key="1">
    <source>
        <dbReference type="EMBL" id="MBC8560209.1"/>
    </source>
</evidence>
<keyword evidence="2" id="KW-1185">Reference proteome</keyword>
<dbReference type="EMBL" id="JACRSV010000002">
    <property type="protein sequence ID" value="MBC8560209.1"/>
    <property type="molecule type" value="Genomic_DNA"/>
</dbReference>
<gene>
    <name evidence="1" type="ORF">H8710_09030</name>
</gene>
<name>A0A926E228_9FIRM</name>
<evidence type="ECO:0000313" key="2">
    <source>
        <dbReference type="Proteomes" id="UP000610760"/>
    </source>
</evidence>
<comment type="caution">
    <text evidence="1">The sequence shown here is derived from an EMBL/GenBank/DDBJ whole genome shotgun (WGS) entry which is preliminary data.</text>
</comment>
<sequence length="168" mass="19274">MLETILSESQFDYIGEQDKQFILSFTKAMEQMGYTFGDTIGSGFCWGKHMLIFRRAGVKSKNVYARIYMSDGSIVLRLFFNNVTKHASFISAAPQHIKEVFTGDYGNCKHCKGNACKFRKDYVIDGKAIEKCNGTTFTFFHPAFVHLLDYLSLFQEFYPKKKVLPNNP</sequence>
<organism evidence="1 2">
    <name type="scientific">Fumia xinanensis</name>
    <dbReference type="NCBI Taxonomy" id="2763659"/>
    <lineage>
        <taxon>Bacteria</taxon>
        <taxon>Bacillati</taxon>
        <taxon>Bacillota</taxon>
        <taxon>Clostridia</taxon>
        <taxon>Eubacteriales</taxon>
        <taxon>Oscillospiraceae</taxon>
        <taxon>Fumia</taxon>
    </lineage>
</organism>
<accession>A0A926E228</accession>
<dbReference type="AlphaFoldDB" id="A0A926E228"/>
<dbReference type="Proteomes" id="UP000610760">
    <property type="component" value="Unassembled WGS sequence"/>
</dbReference>